<evidence type="ECO:0000256" key="2">
    <source>
        <dbReference type="ARBA" id="ARBA00022670"/>
    </source>
</evidence>
<feature type="domain" description="Peptidase M3A/M3B catalytic" evidence="8">
    <location>
        <begin position="230"/>
        <end position="675"/>
    </location>
</feature>
<comment type="similarity">
    <text evidence="1 7">Belongs to the peptidase M3 family.</text>
</comment>
<dbReference type="GO" id="GO:0004222">
    <property type="term" value="F:metalloendopeptidase activity"/>
    <property type="evidence" value="ECO:0007669"/>
    <property type="project" value="InterPro"/>
</dbReference>
<dbReference type="InterPro" id="IPR034005">
    <property type="entry name" value="M3A_DCP"/>
</dbReference>
<name>A0A844AVM7_9BURK</name>
<dbReference type="SUPFAM" id="SSF55486">
    <property type="entry name" value="Metalloproteases ('zincins'), catalytic domain"/>
    <property type="match status" value="1"/>
</dbReference>
<evidence type="ECO:0000313" key="9">
    <source>
        <dbReference type="EMBL" id="MRD46438.1"/>
    </source>
</evidence>
<keyword evidence="3 7" id="KW-0479">Metal-binding</keyword>
<dbReference type="InterPro" id="IPR024077">
    <property type="entry name" value="Neurolysin/TOP_dom2"/>
</dbReference>
<dbReference type="OrthoDB" id="9773538at2"/>
<gene>
    <name evidence="9" type="ORF">GHT07_04070</name>
</gene>
<dbReference type="GO" id="GO:0004180">
    <property type="term" value="F:carboxypeptidase activity"/>
    <property type="evidence" value="ECO:0007669"/>
    <property type="project" value="TreeGrafter"/>
</dbReference>
<dbReference type="FunFam" id="3.40.390.10:FF:000009">
    <property type="entry name" value="Oligopeptidase A"/>
    <property type="match status" value="1"/>
</dbReference>
<evidence type="ECO:0000256" key="5">
    <source>
        <dbReference type="ARBA" id="ARBA00022833"/>
    </source>
</evidence>
<dbReference type="InterPro" id="IPR045090">
    <property type="entry name" value="Pept_M3A_M3B"/>
</dbReference>
<evidence type="ECO:0000256" key="3">
    <source>
        <dbReference type="ARBA" id="ARBA00022723"/>
    </source>
</evidence>
<sequence length="681" mass="76523">MTDANPLLAPWTTPFGLPPFDQVLPAHFEAAFDAAMREHRAELDAIATNAQEPTFDNTIAAFDRAGRSLLRIDLLFYNLCASETSPDLQAVQRRMAVPLAAHESAVFMHETLFMRVLALHEKRHQLGLTPEQARLLERLHLRFVRAGALLRGQAKQRYTEVTQRLAELTTAFGQNVLHDEASWSLVLRDEADLAGLPAFVRDAASNAAVERKVDGPYAITLARSSIMPFLTFSERRDLREEAWRAWTSRGEHAGEHDNRALVAEILALRHEQAKLHGCATYADYALVDRMAREPAAVNRLLNDVWSRAKPVVERERAQLVATQDALGGQGPIEAWDWRYWAEKVRVQQYAIDDAEVKPYFALDAMVAAAFDCATRLFGIRFTPRPDLRLYHPDVKAYEVQDAQGAQVGLFLHDNFARPTKRSGAWMSSYRKQARNGGTALPIIVNNNNFAKGSPTLLSFDDVRTLFHEFGHGLHGLLSDVTYHQLSGTAVLRDFVELPSQLFEHWMSEPDVLRRHARHVETGQPIPDELIERLQKARRFGQGYETVRYTASAIVDMAAHSHPDPASIKDWPAFEAQVLRERGLPDATGIMHRMVHFQHLFSGDSYAAGYYVYLWAEVLDADAYGAFKEAGDPFAPDVAQRLKRCIYSSGNSVEPGQAFEAFRGRPPVLDPLFEKKGLAEPA</sequence>
<evidence type="ECO:0000256" key="4">
    <source>
        <dbReference type="ARBA" id="ARBA00022801"/>
    </source>
</evidence>
<dbReference type="Gene3D" id="3.40.390.10">
    <property type="entry name" value="Collagenase (Catalytic Domain)"/>
    <property type="match status" value="1"/>
</dbReference>
<keyword evidence="10" id="KW-1185">Reference proteome</keyword>
<dbReference type="EMBL" id="WJBU01000003">
    <property type="protein sequence ID" value="MRD46438.1"/>
    <property type="molecule type" value="Genomic_DNA"/>
</dbReference>
<dbReference type="GO" id="GO:0006508">
    <property type="term" value="P:proteolysis"/>
    <property type="evidence" value="ECO:0007669"/>
    <property type="project" value="UniProtKB-KW"/>
</dbReference>
<organism evidence="9 10">
    <name type="scientific">Caenimonas koreensis DSM 17982</name>
    <dbReference type="NCBI Taxonomy" id="1121255"/>
    <lineage>
        <taxon>Bacteria</taxon>
        <taxon>Pseudomonadati</taxon>
        <taxon>Pseudomonadota</taxon>
        <taxon>Betaproteobacteria</taxon>
        <taxon>Burkholderiales</taxon>
        <taxon>Comamonadaceae</taxon>
        <taxon>Caenimonas</taxon>
    </lineage>
</organism>
<evidence type="ECO:0000256" key="1">
    <source>
        <dbReference type="ARBA" id="ARBA00006040"/>
    </source>
</evidence>
<dbReference type="PANTHER" id="PTHR43660">
    <property type="entry name" value="DIPEPTIDYL CARBOXYPEPTIDASE"/>
    <property type="match status" value="1"/>
</dbReference>
<dbReference type="InterPro" id="IPR001567">
    <property type="entry name" value="Pept_M3A_M3B_dom"/>
</dbReference>
<dbReference type="AlphaFoldDB" id="A0A844AVM7"/>
<dbReference type="PANTHER" id="PTHR43660:SF1">
    <property type="entry name" value="DIPEPTIDYL CARBOXYPEPTIDASE"/>
    <property type="match status" value="1"/>
</dbReference>
<dbReference type="RefSeq" id="WP_153583783.1">
    <property type="nucleotide sequence ID" value="NZ_WJBU01000003.1"/>
</dbReference>
<evidence type="ECO:0000256" key="7">
    <source>
        <dbReference type="RuleBase" id="RU003435"/>
    </source>
</evidence>
<dbReference type="Gene3D" id="1.10.1370.10">
    <property type="entry name" value="Neurolysin, domain 3"/>
    <property type="match status" value="1"/>
</dbReference>
<dbReference type="Proteomes" id="UP000487350">
    <property type="component" value="Unassembled WGS sequence"/>
</dbReference>
<dbReference type="GO" id="GO:0005829">
    <property type="term" value="C:cytosol"/>
    <property type="evidence" value="ECO:0007669"/>
    <property type="project" value="UniProtKB-ARBA"/>
</dbReference>
<accession>A0A844AVM7</accession>
<comment type="caution">
    <text evidence="9">The sequence shown here is derived from an EMBL/GenBank/DDBJ whole genome shotgun (WGS) entry which is preliminary data.</text>
</comment>
<dbReference type="GO" id="GO:0046872">
    <property type="term" value="F:metal ion binding"/>
    <property type="evidence" value="ECO:0007669"/>
    <property type="project" value="UniProtKB-UniRule"/>
</dbReference>
<keyword evidence="6 7" id="KW-0482">Metalloprotease</keyword>
<keyword evidence="4 7" id="KW-0378">Hydrolase</keyword>
<reference evidence="9 10" key="1">
    <citation type="submission" date="2019-11" db="EMBL/GenBank/DDBJ databases">
        <title>Caenimonas koreensis gen. nov., sp. nov., isolated from activated sludge.</title>
        <authorList>
            <person name="Seung H.R."/>
        </authorList>
    </citation>
    <scope>NUCLEOTIDE SEQUENCE [LARGE SCALE GENOMIC DNA]</scope>
    <source>
        <strain evidence="9 10">EMB320</strain>
    </source>
</reference>
<proteinExistence type="inferred from homology"/>
<evidence type="ECO:0000313" key="10">
    <source>
        <dbReference type="Proteomes" id="UP000487350"/>
    </source>
</evidence>
<dbReference type="InterPro" id="IPR024080">
    <property type="entry name" value="Neurolysin/TOP_N"/>
</dbReference>
<dbReference type="Pfam" id="PF01432">
    <property type="entry name" value="Peptidase_M3"/>
    <property type="match status" value="1"/>
</dbReference>
<dbReference type="InterPro" id="IPR024079">
    <property type="entry name" value="MetalloPept_cat_dom_sf"/>
</dbReference>
<evidence type="ECO:0000256" key="6">
    <source>
        <dbReference type="ARBA" id="ARBA00023049"/>
    </source>
</evidence>
<keyword evidence="2 7" id="KW-0645">Protease</keyword>
<protein>
    <submittedName>
        <fullName evidence="9">Peptidase M3</fullName>
    </submittedName>
</protein>
<evidence type="ECO:0000259" key="8">
    <source>
        <dbReference type="Pfam" id="PF01432"/>
    </source>
</evidence>
<dbReference type="Gene3D" id="1.20.1050.40">
    <property type="entry name" value="Endopeptidase. Chain P, domain 1"/>
    <property type="match status" value="1"/>
</dbReference>
<comment type="cofactor">
    <cofactor evidence="7">
        <name>Zn(2+)</name>
        <dbReference type="ChEBI" id="CHEBI:29105"/>
    </cofactor>
    <text evidence="7">Binds 1 zinc ion.</text>
</comment>
<dbReference type="CDD" id="cd06456">
    <property type="entry name" value="M3A_DCP"/>
    <property type="match status" value="1"/>
</dbReference>
<keyword evidence="5 7" id="KW-0862">Zinc</keyword>